<name>S8EBB6_FOMSC</name>
<dbReference type="ESTHER" id="fompi-s8ebb6">
    <property type="family name" value="Fungal_carboxylesterase_lipase"/>
</dbReference>
<dbReference type="AlphaFoldDB" id="S8EBB6"/>
<dbReference type="PANTHER" id="PTHR43142:SF3">
    <property type="entry name" value="PUTATIVE (AFU_ORTHOLOGUE AFUA_3G09070)-RELATED"/>
    <property type="match status" value="1"/>
</dbReference>
<evidence type="ECO:0000313" key="5">
    <source>
        <dbReference type="EMBL" id="EPT02202.1"/>
    </source>
</evidence>
<evidence type="ECO:0000313" key="6">
    <source>
        <dbReference type="Proteomes" id="UP000015241"/>
    </source>
</evidence>
<accession>S8EBB6</accession>
<reference evidence="5 6" key="1">
    <citation type="journal article" date="2012" name="Science">
        <title>The Paleozoic origin of enzymatic lignin decomposition reconstructed from 31 fungal genomes.</title>
        <authorList>
            <person name="Floudas D."/>
            <person name="Binder M."/>
            <person name="Riley R."/>
            <person name="Barry K."/>
            <person name="Blanchette R.A."/>
            <person name="Henrissat B."/>
            <person name="Martinez A.T."/>
            <person name="Otillar R."/>
            <person name="Spatafora J.W."/>
            <person name="Yadav J.S."/>
            <person name="Aerts A."/>
            <person name="Benoit I."/>
            <person name="Boyd A."/>
            <person name="Carlson A."/>
            <person name="Copeland A."/>
            <person name="Coutinho P.M."/>
            <person name="de Vries R.P."/>
            <person name="Ferreira P."/>
            <person name="Findley K."/>
            <person name="Foster B."/>
            <person name="Gaskell J."/>
            <person name="Glotzer D."/>
            <person name="Gorecki P."/>
            <person name="Heitman J."/>
            <person name="Hesse C."/>
            <person name="Hori C."/>
            <person name="Igarashi K."/>
            <person name="Jurgens J.A."/>
            <person name="Kallen N."/>
            <person name="Kersten P."/>
            <person name="Kohler A."/>
            <person name="Kuees U."/>
            <person name="Kumar T.K.A."/>
            <person name="Kuo A."/>
            <person name="LaButti K."/>
            <person name="Larrondo L.F."/>
            <person name="Lindquist E."/>
            <person name="Ling A."/>
            <person name="Lombard V."/>
            <person name="Lucas S."/>
            <person name="Lundell T."/>
            <person name="Martin R."/>
            <person name="McLaughlin D.J."/>
            <person name="Morgenstern I."/>
            <person name="Morin E."/>
            <person name="Murat C."/>
            <person name="Nagy L.G."/>
            <person name="Nolan M."/>
            <person name="Ohm R.A."/>
            <person name="Patyshakuliyeva A."/>
            <person name="Rokas A."/>
            <person name="Ruiz-Duenas F.J."/>
            <person name="Sabat G."/>
            <person name="Salamov A."/>
            <person name="Samejima M."/>
            <person name="Schmutz J."/>
            <person name="Slot J.C."/>
            <person name="St John F."/>
            <person name="Stenlid J."/>
            <person name="Sun H."/>
            <person name="Sun S."/>
            <person name="Syed K."/>
            <person name="Tsang A."/>
            <person name="Wiebenga A."/>
            <person name="Young D."/>
            <person name="Pisabarro A."/>
            <person name="Eastwood D.C."/>
            <person name="Martin F."/>
            <person name="Cullen D."/>
            <person name="Grigoriev I.V."/>
            <person name="Hibbett D.S."/>
        </authorList>
    </citation>
    <scope>NUCLEOTIDE SEQUENCE</scope>
    <source>
        <strain evidence="6">FP-58527</strain>
    </source>
</reference>
<sequence length="663" mass="72194">MSTVGYSIPSPLERSNTDALLVVYTASEHKSVLLLSPFSNTEAASACAGLGETLLPVNETFFHTELKPLLQYQTFLGQYRQYQLYWVGSVDDTCTAVNALGAVVPTACNLELPTICSQSAPLNASASPTNSFTVHANDLTITGYRDQLSFRFEGIPYANRSERFTYPTPWSGSKTLNATTFGPECVQVGVPDSSEDCLFLNVWTPYIPNNASAVLTSKLKPVFFWIHGGALTSGTGSDPTFAGGNMASRGDVIVVTINYRLSTLGFLALEDGTTNGNFGLADQVAALDWVRAYIAAFGGDPDRITIFGQSAGAGSVGTLLGSPQAIGKFAAAIVMSDPATTSCLTGYTTFCTIPEEVVAVVDPILEEIGCNATDAAGALSCLKAYDAYELVSLTNVARFIVVDGTYVTRPGMITNDTANPIANVHTMIGYMRNDGAALIGYPNTTNLTAALIAQQLPTSVVDDPLFPIPSGENATYDIFDVTARVATDVTFRCLDQAVAHYAAQHDLFQSLWFYQFNRSYQLSNWSPNYPVCEATVSIDHPYGDPSQEYFKCHSGELYYVFGSLPSTLPYRDDLDLPFMQRMVDVWTSFARTYNPNPDPEYLAVRWYNNTLAAIYEEETWQPVTSESVDTAPLRTLQWTSFMGPFAEQAQCNVLGYPLDYYDV</sequence>
<comment type="similarity">
    <text evidence="1 3">Belongs to the type-B carboxylesterase/lipase family.</text>
</comment>
<dbReference type="EC" id="3.1.1.-" evidence="3"/>
<dbReference type="STRING" id="743788.S8EBB6"/>
<keyword evidence="2 3" id="KW-0378">Hydrolase</keyword>
<dbReference type="InterPro" id="IPR002018">
    <property type="entry name" value="CarbesteraseB"/>
</dbReference>
<dbReference type="SUPFAM" id="SSF53474">
    <property type="entry name" value="alpha/beta-Hydrolases"/>
    <property type="match status" value="1"/>
</dbReference>
<dbReference type="GO" id="GO:0016787">
    <property type="term" value="F:hydrolase activity"/>
    <property type="evidence" value="ECO:0007669"/>
    <property type="project" value="UniProtKB-KW"/>
</dbReference>
<dbReference type="OrthoDB" id="408631at2759"/>
<dbReference type="EMBL" id="KE504137">
    <property type="protein sequence ID" value="EPT02202.1"/>
    <property type="molecule type" value="Genomic_DNA"/>
</dbReference>
<evidence type="ECO:0000256" key="3">
    <source>
        <dbReference type="RuleBase" id="RU361235"/>
    </source>
</evidence>
<dbReference type="eggNOG" id="KOG1516">
    <property type="taxonomic scope" value="Eukaryota"/>
</dbReference>
<gene>
    <name evidence="5" type="ORF">FOMPIDRAFT_53549</name>
</gene>
<dbReference type="PROSITE" id="PS00122">
    <property type="entry name" value="CARBOXYLESTERASE_B_1"/>
    <property type="match status" value="1"/>
</dbReference>
<keyword evidence="6" id="KW-1185">Reference proteome</keyword>
<dbReference type="Proteomes" id="UP000015241">
    <property type="component" value="Unassembled WGS sequence"/>
</dbReference>
<feature type="domain" description="Carboxylesterase type B" evidence="4">
    <location>
        <begin position="151"/>
        <end position="625"/>
    </location>
</feature>
<proteinExistence type="inferred from homology"/>
<organism evidence="5 6">
    <name type="scientific">Fomitopsis schrenkii</name>
    <name type="common">Brown rot fungus</name>
    <dbReference type="NCBI Taxonomy" id="2126942"/>
    <lineage>
        <taxon>Eukaryota</taxon>
        <taxon>Fungi</taxon>
        <taxon>Dikarya</taxon>
        <taxon>Basidiomycota</taxon>
        <taxon>Agaricomycotina</taxon>
        <taxon>Agaricomycetes</taxon>
        <taxon>Polyporales</taxon>
        <taxon>Fomitopsis</taxon>
    </lineage>
</organism>
<dbReference type="InterPro" id="IPR019819">
    <property type="entry name" value="Carboxylesterase_B_CS"/>
</dbReference>
<dbReference type="PROSITE" id="PS00941">
    <property type="entry name" value="CARBOXYLESTERASE_B_2"/>
    <property type="match status" value="1"/>
</dbReference>
<dbReference type="InterPro" id="IPR019826">
    <property type="entry name" value="Carboxylesterase_B_AS"/>
</dbReference>
<dbReference type="HOGENOM" id="CLU_006586_8_1_1"/>
<dbReference type="InParanoid" id="S8EBB6"/>
<dbReference type="InterPro" id="IPR029058">
    <property type="entry name" value="AB_hydrolase_fold"/>
</dbReference>
<dbReference type="Gene3D" id="3.40.50.1820">
    <property type="entry name" value="alpha/beta hydrolase"/>
    <property type="match status" value="1"/>
</dbReference>
<protein>
    <recommendedName>
        <fullName evidence="3">Carboxylic ester hydrolase</fullName>
        <ecNumber evidence="3">3.1.1.-</ecNumber>
    </recommendedName>
</protein>
<dbReference type="PANTHER" id="PTHR43142">
    <property type="entry name" value="CARBOXYLIC ESTER HYDROLASE"/>
    <property type="match status" value="1"/>
</dbReference>
<dbReference type="Pfam" id="PF00135">
    <property type="entry name" value="COesterase"/>
    <property type="match status" value="1"/>
</dbReference>
<evidence type="ECO:0000256" key="2">
    <source>
        <dbReference type="ARBA" id="ARBA00022801"/>
    </source>
</evidence>
<evidence type="ECO:0000256" key="1">
    <source>
        <dbReference type="ARBA" id="ARBA00005964"/>
    </source>
</evidence>
<evidence type="ECO:0000259" key="4">
    <source>
        <dbReference type="Pfam" id="PF00135"/>
    </source>
</evidence>